<sequence length="105" mass="11686">MQLATASNLTRHSELGQRAWSNIILMSIETLKKIEGLRTTPAKKLVGVADGTLHEPEGVLFNVQVEVENFKLLTDIVLMDTDEYPVTLGRPFLATSKAQINLEHK</sequence>
<accession>G7K1L1</accession>
<dbReference type="EMBL" id="CM001221">
    <property type="protein sequence ID" value="AES97605.1"/>
    <property type="molecule type" value="Genomic_DNA"/>
</dbReference>
<dbReference type="Proteomes" id="UP000002051">
    <property type="component" value="Chromosome 5"/>
</dbReference>
<keyword evidence="3" id="KW-1185">Reference proteome</keyword>
<dbReference type="AlphaFoldDB" id="G7K1L1"/>
<organism evidence="1 3">
    <name type="scientific">Medicago truncatula</name>
    <name type="common">Barrel medic</name>
    <name type="synonym">Medicago tribuloides</name>
    <dbReference type="NCBI Taxonomy" id="3880"/>
    <lineage>
        <taxon>Eukaryota</taxon>
        <taxon>Viridiplantae</taxon>
        <taxon>Streptophyta</taxon>
        <taxon>Embryophyta</taxon>
        <taxon>Tracheophyta</taxon>
        <taxon>Spermatophyta</taxon>
        <taxon>Magnoliopsida</taxon>
        <taxon>eudicotyledons</taxon>
        <taxon>Gunneridae</taxon>
        <taxon>Pentapetalae</taxon>
        <taxon>rosids</taxon>
        <taxon>fabids</taxon>
        <taxon>Fabales</taxon>
        <taxon>Fabaceae</taxon>
        <taxon>Papilionoideae</taxon>
        <taxon>50 kb inversion clade</taxon>
        <taxon>NPAAA clade</taxon>
        <taxon>Hologalegina</taxon>
        <taxon>IRL clade</taxon>
        <taxon>Trifolieae</taxon>
        <taxon>Medicago</taxon>
    </lineage>
</organism>
<dbReference type="CDD" id="cd00303">
    <property type="entry name" value="retropepsin_like"/>
    <property type="match status" value="1"/>
</dbReference>
<dbReference type="EnsemblPlants" id="AES97605">
    <property type="protein sequence ID" value="AES97605"/>
    <property type="gene ID" value="MTR_5g056700"/>
</dbReference>
<proteinExistence type="predicted"/>
<evidence type="ECO:0000313" key="3">
    <source>
        <dbReference type="Proteomes" id="UP000002051"/>
    </source>
</evidence>
<dbReference type="InterPro" id="IPR021109">
    <property type="entry name" value="Peptidase_aspartic_dom_sf"/>
</dbReference>
<reference evidence="2" key="3">
    <citation type="submission" date="2015-04" db="UniProtKB">
        <authorList>
            <consortium name="EnsemblPlants"/>
        </authorList>
    </citation>
    <scope>IDENTIFICATION</scope>
    <source>
        <strain evidence="2">cv. Jemalong A17</strain>
    </source>
</reference>
<reference evidence="1 3" key="1">
    <citation type="journal article" date="2011" name="Nature">
        <title>The Medicago genome provides insight into the evolution of rhizobial symbioses.</title>
        <authorList>
            <person name="Young N.D."/>
            <person name="Debelle F."/>
            <person name="Oldroyd G.E."/>
            <person name="Geurts R."/>
            <person name="Cannon S.B."/>
            <person name="Udvardi M.K."/>
            <person name="Benedito V.A."/>
            <person name="Mayer K.F."/>
            <person name="Gouzy J."/>
            <person name="Schoof H."/>
            <person name="Van de Peer Y."/>
            <person name="Proost S."/>
            <person name="Cook D.R."/>
            <person name="Meyers B.C."/>
            <person name="Spannagl M."/>
            <person name="Cheung F."/>
            <person name="De Mita S."/>
            <person name="Krishnakumar V."/>
            <person name="Gundlach H."/>
            <person name="Zhou S."/>
            <person name="Mudge J."/>
            <person name="Bharti A.K."/>
            <person name="Murray J.D."/>
            <person name="Naoumkina M.A."/>
            <person name="Rosen B."/>
            <person name="Silverstein K.A."/>
            <person name="Tang H."/>
            <person name="Rombauts S."/>
            <person name="Zhao P.X."/>
            <person name="Zhou P."/>
            <person name="Barbe V."/>
            <person name="Bardou P."/>
            <person name="Bechner M."/>
            <person name="Bellec A."/>
            <person name="Berger A."/>
            <person name="Berges H."/>
            <person name="Bidwell S."/>
            <person name="Bisseling T."/>
            <person name="Choisne N."/>
            <person name="Couloux A."/>
            <person name="Denny R."/>
            <person name="Deshpande S."/>
            <person name="Dai X."/>
            <person name="Doyle J.J."/>
            <person name="Dudez A.M."/>
            <person name="Farmer A.D."/>
            <person name="Fouteau S."/>
            <person name="Franken C."/>
            <person name="Gibelin C."/>
            <person name="Gish J."/>
            <person name="Goldstein S."/>
            <person name="Gonzalez A.J."/>
            <person name="Green P.J."/>
            <person name="Hallab A."/>
            <person name="Hartog M."/>
            <person name="Hua A."/>
            <person name="Humphray S.J."/>
            <person name="Jeong D.H."/>
            <person name="Jing Y."/>
            <person name="Jocker A."/>
            <person name="Kenton S.M."/>
            <person name="Kim D.J."/>
            <person name="Klee K."/>
            <person name="Lai H."/>
            <person name="Lang C."/>
            <person name="Lin S."/>
            <person name="Macmil S.L."/>
            <person name="Magdelenat G."/>
            <person name="Matthews L."/>
            <person name="McCorrison J."/>
            <person name="Monaghan E.L."/>
            <person name="Mun J.H."/>
            <person name="Najar F.Z."/>
            <person name="Nicholson C."/>
            <person name="Noirot C."/>
            <person name="O'Bleness M."/>
            <person name="Paule C.R."/>
            <person name="Poulain J."/>
            <person name="Prion F."/>
            <person name="Qin B."/>
            <person name="Qu C."/>
            <person name="Retzel E.F."/>
            <person name="Riddle C."/>
            <person name="Sallet E."/>
            <person name="Samain S."/>
            <person name="Samson N."/>
            <person name="Sanders I."/>
            <person name="Saurat O."/>
            <person name="Scarpelli C."/>
            <person name="Schiex T."/>
            <person name="Segurens B."/>
            <person name="Severin A.J."/>
            <person name="Sherrier D.J."/>
            <person name="Shi R."/>
            <person name="Sims S."/>
            <person name="Singer S.R."/>
            <person name="Sinharoy S."/>
            <person name="Sterck L."/>
            <person name="Viollet A."/>
            <person name="Wang B.B."/>
            <person name="Wang K."/>
            <person name="Wang M."/>
            <person name="Wang X."/>
            <person name="Warfsmann J."/>
            <person name="Weissenbach J."/>
            <person name="White D.D."/>
            <person name="White J.D."/>
            <person name="Wiley G.B."/>
            <person name="Wincker P."/>
            <person name="Xing Y."/>
            <person name="Yang L."/>
            <person name="Yao Z."/>
            <person name="Ying F."/>
            <person name="Zhai J."/>
            <person name="Zhou L."/>
            <person name="Zuber A."/>
            <person name="Denarie J."/>
            <person name="Dixon R.A."/>
            <person name="May G.D."/>
            <person name="Schwartz D.C."/>
            <person name="Rogers J."/>
            <person name="Quetier F."/>
            <person name="Town C.D."/>
            <person name="Roe B.A."/>
        </authorList>
    </citation>
    <scope>NUCLEOTIDE SEQUENCE [LARGE SCALE GENOMIC DNA]</scope>
    <source>
        <strain evidence="1">A17</strain>
        <strain evidence="2 3">cv. Jemalong A17</strain>
    </source>
</reference>
<evidence type="ECO:0000313" key="1">
    <source>
        <dbReference type="EMBL" id="AES97605.1"/>
    </source>
</evidence>
<reference evidence="1 3" key="2">
    <citation type="journal article" date="2014" name="BMC Genomics">
        <title>An improved genome release (version Mt4.0) for the model legume Medicago truncatula.</title>
        <authorList>
            <person name="Tang H."/>
            <person name="Krishnakumar V."/>
            <person name="Bidwell S."/>
            <person name="Rosen B."/>
            <person name="Chan A."/>
            <person name="Zhou S."/>
            <person name="Gentzbittel L."/>
            <person name="Childs K.L."/>
            <person name="Yandell M."/>
            <person name="Gundlach H."/>
            <person name="Mayer K.F."/>
            <person name="Schwartz D.C."/>
            <person name="Town C.D."/>
        </authorList>
    </citation>
    <scope>GENOME REANNOTATION</scope>
    <source>
        <strain evidence="2 3">cv. Jemalong A17</strain>
    </source>
</reference>
<gene>
    <name evidence="1" type="ordered locus">MTR_5g056700</name>
</gene>
<dbReference type="Gene3D" id="2.40.70.10">
    <property type="entry name" value="Acid Proteases"/>
    <property type="match status" value="1"/>
</dbReference>
<name>G7K1L1_MEDTR</name>
<dbReference type="PaxDb" id="3880-AES97605"/>
<protein>
    <submittedName>
        <fullName evidence="1 2">Uncharacterized protein</fullName>
    </submittedName>
</protein>
<evidence type="ECO:0000313" key="2">
    <source>
        <dbReference type="EnsemblPlants" id="AES97605"/>
    </source>
</evidence>
<dbReference type="HOGENOM" id="CLU_2240596_0_0_1"/>